<dbReference type="PANTHER" id="PTHR12126:SF11">
    <property type="entry name" value="NADH DEHYDROGENASE [UBIQUINONE] 1 ALPHA SUBCOMPLEX SUBUNIT 9, MITOCHONDRIAL"/>
    <property type="match status" value="1"/>
</dbReference>
<sequence length="413" mass="47145">MASVLVAKATVGTFGRQGWATFSKTSGCIIIQRRDASNDVPTKLTSMKRGTGGRSSFSGIVATVFGASGFLGRYVCNKLGKIGSQVIIPYRGDSNDVRRLRLVGDLGQVLFFPYNLRDEAAIRKTVQYSNVVINLIGRDYETKNFSYKDVHVTGARRLAKIAKESGVEKFIHVSHLNAKAEPQTIWKTSQYLKTKYESELVVREEFPDAIIFKPADMYGHEDSFLHYYNYRTRWSFIGQLFPSWKAGLALWKKGEQTIKQPVYVGDVAEGIVKAIFNPDMVGKNIQCVGPQRYYLADIVDFIINILRREEVLTRTDRTFLIRLRARLMDYIPTRPWYNPEKIEREFLTDWTVSGNPSLEDLGVNLTQLDEMAPHILRFYRMNAYYQEKMGEFADPVPPKPAEYYQDKNISASS</sequence>
<evidence type="ECO:0000256" key="4">
    <source>
        <dbReference type="ARBA" id="ARBA00043145"/>
    </source>
</evidence>
<comment type="subunit">
    <text evidence="5">Complex I is composed of 45 different subunits. This a component of the hydrophobic protein fraction. Interacts with BLOC1S1. Interacts with SLC2A4. Interacts with CLOCK. Interacts with RAB5IF.</text>
</comment>
<dbReference type="Pfam" id="PF01370">
    <property type="entry name" value="Epimerase"/>
    <property type="match status" value="1"/>
</dbReference>
<evidence type="ECO:0000313" key="8">
    <source>
        <dbReference type="Proteomes" id="UP001497497"/>
    </source>
</evidence>
<organism evidence="7 8">
    <name type="scientific">Lymnaea stagnalis</name>
    <name type="common">Great pond snail</name>
    <name type="synonym">Helix stagnalis</name>
    <dbReference type="NCBI Taxonomy" id="6523"/>
    <lineage>
        <taxon>Eukaryota</taxon>
        <taxon>Metazoa</taxon>
        <taxon>Spiralia</taxon>
        <taxon>Lophotrochozoa</taxon>
        <taxon>Mollusca</taxon>
        <taxon>Gastropoda</taxon>
        <taxon>Heterobranchia</taxon>
        <taxon>Euthyneura</taxon>
        <taxon>Panpulmonata</taxon>
        <taxon>Hygrophila</taxon>
        <taxon>Lymnaeoidea</taxon>
        <taxon>Lymnaeidae</taxon>
        <taxon>Lymnaea</taxon>
    </lineage>
</organism>
<dbReference type="GO" id="GO:0044877">
    <property type="term" value="F:protein-containing complex binding"/>
    <property type="evidence" value="ECO:0007669"/>
    <property type="project" value="TreeGrafter"/>
</dbReference>
<feature type="domain" description="NAD-dependent epimerase/dehydratase" evidence="6">
    <location>
        <begin position="63"/>
        <end position="282"/>
    </location>
</feature>
<dbReference type="EMBL" id="CAXITT010000904">
    <property type="protein sequence ID" value="CAL1547103.1"/>
    <property type="molecule type" value="Genomic_DNA"/>
</dbReference>
<dbReference type="SUPFAM" id="SSF51735">
    <property type="entry name" value="NAD(P)-binding Rossmann-fold domains"/>
    <property type="match status" value="1"/>
</dbReference>
<dbReference type="Proteomes" id="UP001497497">
    <property type="component" value="Unassembled WGS sequence"/>
</dbReference>
<evidence type="ECO:0000313" key="7">
    <source>
        <dbReference type="EMBL" id="CAL1547103.1"/>
    </source>
</evidence>
<name>A0AAV2IJ80_LYMST</name>
<proteinExistence type="inferred from homology"/>
<dbReference type="Gene3D" id="3.40.50.720">
    <property type="entry name" value="NAD(P)-binding Rossmann-like Domain"/>
    <property type="match status" value="1"/>
</dbReference>
<dbReference type="InterPro" id="IPR051207">
    <property type="entry name" value="ComplexI_NDUFA9_subunit"/>
</dbReference>
<evidence type="ECO:0000256" key="5">
    <source>
        <dbReference type="ARBA" id="ARBA00046455"/>
    </source>
</evidence>
<protein>
    <recommendedName>
        <fullName evidence="2">NADH dehydrogenase [ubiquinone] 1 alpha subcomplex subunit 9, mitochondrial</fullName>
    </recommendedName>
    <alternativeName>
        <fullName evidence="4">Complex I-39kD</fullName>
    </alternativeName>
    <alternativeName>
        <fullName evidence="3">NADH-ubiquinone oxidoreductase 39 kDa subunit</fullName>
    </alternativeName>
</protein>
<accession>A0AAV2IJ80</accession>
<evidence type="ECO:0000259" key="6">
    <source>
        <dbReference type="Pfam" id="PF01370"/>
    </source>
</evidence>
<dbReference type="CDD" id="cd05271">
    <property type="entry name" value="NDUFA9_like_SDR_a"/>
    <property type="match status" value="1"/>
</dbReference>
<keyword evidence="8" id="KW-1185">Reference proteome</keyword>
<evidence type="ECO:0000256" key="3">
    <source>
        <dbReference type="ARBA" id="ARBA00042000"/>
    </source>
</evidence>
<evidence type="ECO:0000256" key="2">
    <source>
        <dbReference type="ARBA" id="ARBA00040720"/>
    </source>
</evidence>
<dbReference type="InterPro" id="IPR001509">
    <property type="entry name" value="Epimerase_deHydtase"/>
</dbReference>
<dbReference type="PANTHER" id="PTHR12126">
    <property type="entry name" value="NADH-UBIQUINONE OXIDOREDUCTASE 39 KDA SUBUNIT-RELATED"/>
    <property type="match status" value="1"/>
</dbReference>
<reference evidence="7 8" key="1">
    <citation type="submission" date="2024-04" db="EMBL/GenBank/DDBJ databases">
        <authorList>
            <consortium name="Genoscope - CEA"/>
            <person name="William W."/>
        </authorList>
    </citation>
    <scope>NUCLEOTIDE SEQUENCE [LARGE SCALE GENOMIC DNA]</scope>
</reference>
<comment type="caution">
    <text evidence="7">The sequence shown here is derived from an EMBL/GenBank/DDBJ whole genome shotgun (WGS) entry which is preliminary data.</text>
</comment>
<dbReference type="AlphaFoldDB" id="A0AAV2IJ80"/>
<evidence type="ECO:0000256" key="1">
    <source>
        <dbReference type="ARBA" id="ARBA00038501"/>
    </source>
</evidence>
<gene>
    <name evidence="7" type="ORF">GSLYS_00020428001</name>
</gene>
<dbReference type="InterPro" id="IPR036291">
    <property type="entry name" value="NAD(P)-bd_dom_sf"/>
</dbReference>
<dbReference type="GO" id="GO:0005739">
    <property type="term" value="C:mitochondrion"/>
    <property type="evidence" value="ECO:0007669"/>
    <property type="project" value="TreeGrafter"/>
</dbReference>
<comment type="similarity">
    <text evidence="1">Belongs to the complex I NDUFA9 subunit family.</text>
</comment>